<accession>A0A2S8B2C3</accession>
<keyword evidence="2" id="KW-1185">Reference proteome</keyword>
<name>A0A2S8B2C3_9SPHN</name>
<dbReference type="AlphaFoldDB" id="A0A2S8B2C3"/>
<dbReference type="EMBL" id="PHFW01000003">
    <property type="protein sequence ID" value="PQM26555.1"/>
    <property type="molecule type" value="Genomic_DNA"/>
</dbReference>
<dbReference type="Proteomes" id="UP000238954">
    <property type="component" value="Chromosome"/>
</dbReference>
<protein>
    <submittedName>
        <fullName evidence="1">Uncharacterized protein</fullName>
    </submittedName>
</protein>
<gene>
    <name evidence="1" type="ORF">CVO77_16190</name>
</gene>
<organism evidence="1 2">
    <name type="scientific">Sphingopyxis lindanitolerans</name>
    <dbReference type="NCBI Taxonomy" id="2054227"/>
    <lineage>
        <taxon>Bacteria</taxon>
        <taxon>Pseudomonadati</taxon>
        <taxon>Pseudomonadota</taxon>
        <taxon>Alphaproteobacteria</taxon>
        <taxon>Sphingomonadales</taxon>
        <taxon>Sphingomonadaceae</taxon>
        <taxon>Sphingopyxis</taxon>
    </lineage>
</organism>
<evidence type="ECO:0000313" key="1">
    <source>
        <dbReference type="EMBL" id="PQM26555.1"/>
    </source>
</evidence>
<reference evidence="2" key="1">
    <citation type="submission" date="2017-11" db="EMBL/GenBank/DDBJ databases">
        <title>The complete genome sequence of Sphingopyxis pomeranensis sp. nov. strain WS5A3p.</title>
        <authorList>
            <person name="Kaminski M.A."/>
        </authorList>
    </citation>
    <scope>NUCLEOTIDE SEQUENCE [LARGE SCALE GENOMIC DNA]</scope>
    <source>
        <strain evidence="2">WS5A3p</strain>
    </source>
</reference>
<sequence length="59" mass="6085">MPLGLNAIPMGVSTSLDTNGICGGCRLQTLRQGHNAAPCRKTNPISSVVSAGRGCCRSR</sequence>
<proteinExistence type="predicted"/>
<evidence type="ECO:0000313" key="2">
    <source>
        <dbReference type="Proteomes" id="UP000238954"/>
    </source>
</evidence>
<comment type="caution">
    <text evidence="1">The sequence shown here is derived from an EMBL/GenBank/DDBJ whole genome shotgun (WGS) entry which is preliminary data.</text>
</comment>